<feature type="region of interest" description="Disordered" evidence="1">
    <location>
        <begin position="50"/>
        <end position="74"/>
    </location>
</feature>
<feature type="compositionally biased region" description="Polar residues" evidence="1">
    <location>
        <begin position="14"/>
        <end position="28"/>
    </location>
</feature>
<evidence type="ECO:0000313" key="2">
    <source>
        <dbReference type="EMBL" id="PBK67340.1"/>
    </source>
</evidence>
<proteinExistence type="predicted"/>
<feature type="compositionally biased region" description="Polar residues" evidence="1">
    <location>
        <begin position="50"/>
        <end position="64"/>
    </location>
</feature>
<reference evidence="3" key="1">
    <citation type="journal article" date="2017" name="Nat. Ecol. Evol.">
        <title>Genome expansion and lineage-specific genetic innovations in the forest pathogenic fungi Armillaria.</title>
        <authorList>
            <person name="Sipos G."/>
            <person name="Prasanna A.N."/>
            <person name="Walter M.C."/>
            <person name="O'Connor E."/>
            <person name="Balint B."/>
            <person name="Krizsan K."/>
            <person name="Kiss B."/>
            <person name="Hess J."/>
            <person name="Varga T."/>
            <person name="Slot J."/>
            <person name="Riley R."/>
            <person name="Boka B."/>
            <person name="Rigling D."/>
            <person name="Barry K."/>
            <person name="Lee J."/>
            <person name="Mihaltcheva S."/>
            <person name="LaButti K."/>
            <person name="Lipzen A."/>
            <person name="Waldron R."/>
            <person name="Moloney N.M."/>
            <person name="Sperisen C."/>
            <person name="Kredics L."/>
            <person name="Vagvoelgyi C."/>
            <person name="Patrignani A."/>
            <person name="Fitzpatrick D."/>
            <person name="Nagy I."/>
            <person name="Doyle S."/>
            <person name="Anderson J.B."/>
            <person name="Grigoriev I.V."/>
            <person name="Gueldener U."/>
            <person name="Muensterkoetter M."/>
            <person name="Nagy L.G."/>
        </authorList>
    </citation>
    <scope>NUCLEOTIDE SEQUENCE [LARGE SCALE GENOMIC DNA]</scope>
    <source>
        <strain evidence="3">28-4</strain>
    </source>
</reference>
<keyword evidence="3" id="KW-1185">Reference proteome</keyword>
<feature type="region of interest" description="Disordered" evidence="1">
    <location>
        <begin position="239"/>
        <end position="277"/>
    </location>
</feature>
<accession>A0A2H3BCE5</accession>
<name>A0A2H3BCE5_9AGAR</name>
<evidence type="ECO:0000256" key="1">
    <source>
        <dbReference type="SAM" id="MobiDB-lite"/>
    </source>
</evidence>
<protein>
    <submittedName>
        <fullName evidence="2">Uncharacterized protein</fullName>
    </submittedName>
</protein>
<evidence type="ECO:0000313" key="3">
    <source>
        <dbReference type="Proteomes" id="UP000218334"/>
    </source>
</evidence>
<dbReference type="Proteomes" id="UP000218334">
    <property type="component" value="Unassembled WGS sequence"/>
</dbReference>
<feature type="region of interest" description="Disordered" evidence="1">
    <location>
        <begin position="1"/>
        <end position="28"/>
    </location>
</feature>
<dbReference type="EMBL" id="KZ293437">
    <property type="protein sequence ID" value="PBK67340.1"/>
    <property type="molecule type" value="Genomic_DNA"/>
</dbReference>
<organism evidence="2 3">
    <name type="scientific">Armillaria solidipes</name>
    <dbReference type="NCBI Taxonomy" id="1076256"/>
    <lineage>
        <taxon>Eukaryota</taxon>
        <taxon>Fungi</taxon>
        <taxon>Dikarya</taxon>
        <taxon>Basidiomycota</taxon>
        <taxon>Agaricomycotina</taxon>
        <taxon>Agaricomycetes</taxon>
        <taxon>Agaricomycetidae</taxon>
        <taxon>Agaricales</taxon>
        <taxon>Marasmiineae</taxon>
        <taxon>Physalacriaceae</taxon>
        <taxon>Armillaria</taxon>
    </lineage>
</organism>
<sequence length="286" mass="31185">MSPTKCSIIKHSQHSTSAMPTKSSTHSTPINQGSDLFFINNSLSKYVSSPLTPKAQKSSQVINPSTPPRPHAINPSMPLSYVDPSMPGLRCLSPLSIKLLMALDNVTTPLSLSKSLALVSENPSPEKLSPVLSSYLLTMPKSSSSASAASSDLLLTPKRKCSLVLFPFIWTPKKETTEMKLVALGQMQQQKTTEASSAIYQIFHTIKQLKNHTAIRVVSNLDSPSPLLTYKLPLPQKYKQSESQKVGKDSTHVDLMISSEDEGSVKKKQKTVPSPPGPQLVLSWCF</sequence>
<feature type="compositionally biased region" description="Basic and acidic residues" evidence="1">
    <location>
        <begin position="239"/>
        <end position="252"/>
    </location>
</feature>
<dbReference type="AlphaFoldDB" id="A0A2H3BCE5"/>
<gene>
    <name evidence="2" type="ORF">ARMSODRAFT_1020817</name>
</gene>